<dbReference type="GO" id="GO:0016491">
    <property type="term" value="F:oxidoreductase activity"/>
    <property type="evidence" value="ECO:0007669"/>
    <property type="project" value="InterPro"/>
</dbReference>
<dbReference type="AlphaFoldDB" id="A0A2N5NF77"/>
<dbReference type="GO" id="GO:0046872">
    <property type="term" value="F:metal ion binding"/>
    <property type="evidence" value="ECO:0007669"/>
    <property type="project" value="UniProtKB-KW"/>
</dbReference>
<accession>A0A2N5NF77</accession>
<dbReference type="SUPFAM" id="SSF51971">
    <property type="entry name" value="Nucleotide-binding domain"/>
    <property type="match status" value="2"/>
</dbReference>
<keyword evidence="1" id="KW-0479">Metal-binding</keyword>
<dbReference type="Gene3D" id="3.30.70.20">
    <property type="match status" value="1"/>
</dbReference>
<protein>
    <submittedName>
        <fullName evidence="5">Putative selenate reductase subunit YgfK</fullName>
    </submittedName>
</protein>
<dbReference type="Pfam" id="PF07992">
    <property type="entry name" value="Pyr_redox_2"/>
    <property type="match status" value="1"/>
</dbReference>
<dbReference type="InterPro" id="IPR028261">
    <property type="entry name" value="DPD_II"/>
</dbReference>
<keyword evidence="3" id="KW-0411">Iron-sulfur</keyword>
<dbReference type="Gene3D" id="1.10.1060.10">
    <property type="entry name" value="Alpha-helical ferredoxin"/>
    <property type="match status" value="1"/>
</dbReference>
<dbReference type="SUPFAM" id="SSF51395">
    <property type="entry name" value="FMN-linked oxidoreductases"/>
    <property type="match status" value="1"/>
</dbReference>
<dbReference type="NCBIfam" id="TIGR03315">
    <property type="entry name" value="Se_ygfK"/>
    <property type="match status" value="1"/>
</dbReference>
<feature type="domain" description="4Fe-4S ferredoxin-type" evidence="4">
    <location>
        <begin position="902"/>
        <end position="931"/>
    </location>
</feature>
<reference evidence="5 6" key="1">
    <citation type="journal article" date="2017" name="Genome Med.">
        <title>A novel Ruminococcus gnavus clade enriched in inflammatory bowel disease patients.</title>
        <authorList>
            <person name="Hall A.B."/>
            <person name="Yassour M."/>
            <person name="Sauk J."/>
            <person name="Garner A."/>
            <person name="Jiang X."/>
            <person name="Arthur T."/>
            <person name="Lagoudas G.K."/>
            <person name="Vatanen T."/>
            <person name="Fornelos N."/>
            <person name="Wilson R."/>
            <person name="Bertha M."/>
            <person name="Cohen M."/>
            <person name="Garber J."/>
            <person name="Khalili H."/>
            <person name="Gevers D."/>
            <person name="Ananthakrishnan A.N."/>
            <person name="Kugathasan S."/>
            <person name="Lander E.S."/>
            <person name="Blainey P."/>
            <person name="Vlamakis H."/>
            <person name="Xavier R.J."/>
            <person name="Huttenhower C."/>
        </authorList>
    </citation>
    <scope>NUCLEOTIDE SEQUENCE [LARGE SCALE GENOMIC DNA]</scope>
    <source>
        <strain evidence="5 6">RJX1118</strain>
    </source>
</reference>
<keyword evidence="2" id="KW-0408">Iron</keyword>
<evidence type="ECO:0000256" key="3">
    <source>
        <dbReference type="ARBA" id="ARBA00023014"/>
    </source>
</evidence>
<dbReference type="Pfam" id="PF14691">
    <property type="entry name" value="Fer4_20"/>
    <property type="match status" value="1"/>
</dbReference>
<evidence type="ECO:0000259" key="4">
    <source>
        <dbReference type="PROSITE" id="PS51379"/>
    </source>
</evidence>
<dbReference type="InterPro" id="IPR017900">
    <property type="entry name" value="4Fe4S_Fe_S_CS"/>
</dbReference>
<dbReference type="EMBL" id="NIHM01000022">
    <property type="protein sequence ID" value="PLT53046.1"/>
    <property type="molecule type" value="Genomic_DNA"/>
</dbReference>
<dbReference type="PROSITE" id="PS00198">
    <property type="entry name" value="4FE4S_FER_1"/>
    <property type="match status" value="1"/>
</dbReference>
<dbReference type="InterPro" id="IPR036188">
    <property type="entry name" value="FAD/NAD-bd_sf"/>
</dbReference>
<evidence type="ECO:0000313" key="5">
    <source>
        <dbReference type="EMBL" id="PLT53046.1"/>
    </source>
</evidence>
<dbReference type="PANTHER" id="PTHR42783:SF3">
    <property type="entry name" value="GLUTAMATE SYNTHASE [NADPH] SMALL CHAIN-RELATED"/>
    <property type="match status" value="1"/>
</dbReference>
<dbReference type="InterPro" id="IPR009051">
    <property type="entry name" value="Helical_ferredxn"/>
</dbReference>
<dbReference type="PRINTS" id="PR00419">
    <property type="entry name" value="ADXRDTASE"/>
</dbReference>
<evidence type="ECO:0000256" key="2">
    <source>
        <dbReference type="ARBA" id="ARBA00023004"/>
    </source>
</evidence>
<dbReference type="InterPro" id="IPR017701">
    <property type="entry name" value="Se_rdtase_YgfK"/>
</dbReference>
<dbReference type="Gene3D" id="3.50.50.60">
    <property type="entry name" value="FAD/NAD(P)-binding domain"/>
    <property type="match status" value="1"/>
</dbReference>
<gene>
    <name evidence="5" type="ORF">CDL18_13185</name>
</gene>
<dbReference type="InterPro" id="IPR023753">
    <property type="entry name" value="FAD/NAD-binding_dom"/>
</dbReference>
<dbReference type="RefSeq" id="WP_101880140.1">
    <property type="nucleotide sequence ID" value="NZ_NIHM01000022.1"/>
</dbReference>
<dbReference type="PROSITE" id="PS51379">
    <property type="entry name" value="4FE4S_FER_2"/>
    <property type="match status" value="1"/>
</dbReference>
<organism evidence="5 6">
    <name type="scientific">Mediterraneibacter gnavus</name>
    <name type="common">Ruminococcus gnavus</name>
    <dbReference type="NCBI Taxonomy" id="33038"/>
    <lineage>
        <taxon>Bacteria</taxon>
        <taxon>Bacillati</taxon>
        <taxon>Bacillota</taxon>
        <taxon>Clostridia</taxon>
        <taxon>Lachnospirales</taxon>
        <taxon>Lachnospiraceae</taxon>
        <taxon>Mediterraneibacter</taxon>
    </lineage>
</organism>
<dbReference type="PANTHER" id="PTHR42783">
    <property type="entry name" value="GLUTAMATE SYNTHASE [NADPH] SMALL CHAIN"/>
    <property type="match status" value="1"/>
</dbReference>
<sequence>MSEVMTPMSFEQLVDWVLQEKKKRGTVFGQHHAYRADGTHNRTMFGRTLETPIGPAAGPHTQMTQNIVAAYYAGSRFFELKTVQIMDGEELAACINRPCIKADDEGYNCEWSTELTVPQAMEEYIKAWFLLKVIAREFGLGDMNGFQFNVSVGYDLAGIQSPKVDTFLNSMKHAEDTEIFKHCKAYLLEHADWFEHVTTEDIEQIPPEICNSVTLSTLHGCPPQEIERIAMYLLTEKGFHTFVKCNPTLLGYEFARKTMDEMGYDYIQFGDFHFKDDLQYEDAVPMLTRLMNTAKERNLEFGVKITNTFPVDVKQNELPSEEMYMSGKSLYPLSISLAAKLAKEFDGRLRISYSGGADYYNIERIVDAGIWPVTVATTLLKPGGYQRLTQMAKLLDKENAPFEKVDAESAGKLAEEAVKDPHHVKAMKPLPSRKMKKEVPLMDCFVAPCKEGCPIHQDITTYLQLVGEEKYEEAMEVITEKNPLPFITGTICAHNCMSKCTRNFYETPVHIREMKLKAAENGYEALLEKLPVPAVTKAGKAAVIGGGPAGMAAAYFLRKGGMEVTLFEAKESLGGVVRHVIPPFRISEDAIEKDAEILRKMQVDIRCNTKVESLEELKKQGYTKIVLAVGAPVQGSLKLESGMPKNALEFLAEFKQTDGNVSLGKYVVVIGGGNTAMDTARAAKRNVGVEHVYLVYRRTRRYMPADEEELVMALEDGVEFKELLSPVKLENGQLLCKVMQLSDYDVSGRRGVTETGETVWVPADTVIAAVGEKVPTDWYQANGLAVSEKGRLYVDEKTLKTSDDNVYAAGDGLYGPATVVEAIRDGRKVAEAIAGEVLARDFDKLAEEEKVYAKRGVLKEEQKETKEAGRCLGCSTICENCVEVCPNRANIAIQVPGMEKHQIIHVDYLCNECGNCKSFCPYSSAPYLDKFTLFATEADMENSKNQGFAVLNQETRRCKVRFFGKTFIWEPEKPADLPDGLGRMIETVCRDYSYLIR</sequence>
<evidence type="ECO:0000313" key="6">
    <source>
        <dbReference type="Proteomes" id="UP000234849"/>
    </source>
</evidence>
<dbReference type="Proteomes" id="UP000234849">
    <property type="component" value="Unassembled WGS sequence"/>
</dbReference>
<dbReference type="SUPFAM" id="SSF46548">
    <property type="entry name" value="alpha-helical ferredoxin"/>
    <property type="match status" value="2"/>
</dbReference>
<dbReference type="Gene3D" id="3.40.50.720">
    <property type="entry name" value="NAD(P)-binding Rossmann-like Domain"/>
    <property type="match status" value="1"/>
</dbReference>
<dbReference type="GO" id="GO:0051536">
    <property type="term" value="F:iron-sulfur cluster binding"/>
    <property type="evidence" value="ECO:0007669"/>
    <property type="project" value="UniProtKB-KW"/>
</dbReference>
<evidence type="ECO:0000256" key="1">
    <source>
        <dbReference type="ARBA" id="ARBA00022723"/>
    </source>
</evidence>
<proteinExistence type="predicted"/>
<comment type="caution">
    <text evidence="5">The sequence shown here is derived from an EMBL/GenBank/DDBJ whole genome shotgun (WGS) entry which is preliminary data.</text>
</comment>
<name>A0A2N5NF77_MEDGN</name>
<dbReference type="InterPro" id="IPR017896">
    <property type="entry name" value="4Fe4S_Fe-S-bd"/>
</dbReference>